<dbReference type="STRING" id="249408.BOO71_0008392"/>
<dbReference type="AlphaFoldDB" id="A0A1U7NXJ1"/>
<comment type="caution">
    <text evidence="3">The sequence shown here is derived from an EMBL/GenBank/DDBJ whole genome shotgun (WGS) entry which is preliminary data.</text>
</comment>
<organism evidence="3 4">
    <name type="scientific">Deinococcus marmoris</name>
    <dbReference type="NCBI Taxonomy" id="249408"/>
    <lineage>
        <taxon>Bacteria</taxon>
        <taxon>Thermotogati</taxon>
        <taxon>Deinococcota</taxon>
        <taxon>Deinococci</taxon>
        <taxon>Deinococcales</taxon>
        <taxon>Deinococcaceae</taxon>
        <taxon>Deinococcus</taxon>
    </lineage>
</organism>
<evidence type="ECO:0000313" key="3">
    <source>
        <dbReference type="EMBL" id="OLV17624.1"/>
    </source>
</evidence>
<feature type="coiled-coil region" evidence="1">
    <location>
        <begin position="8"/>
        <end position="64"/>
    </location>
</feature>
<dbReference type="EMBL" id="MSTI01000093">
    <property type="protein sequence ID" value="OLV17624.1"/>
    <property type="molecule type" value="Genomic_DNA"/>
</dbReference>
<gene>
    <name evidence="3" type="ORF">BOO71_0008392</name>
</gene>
<reference evidence="3 4" key="1">
    <citation type="submission" date="2017-01" db="EMBL/GenBank/DDBJ databases">
        <title>Genome Analysis of Deinococcus marmoris KOPRI26562.</title>
        <authorList>
            <person name="Kim J.H."/>
            <person name="Oh H.-M."/>
        </authorList>
    </citation>
    <scope>NUCLEOTIDE SEQUENCE [LARGE SCALE GENOMIC DNA]</scope>
    <source>
        <strain evidence="3 4">KOPRI26562</strain>
    </source>
</reference>
<dbReference type="Pfam" id="PF16999">
    <property type="entry name" value="V-ATPase_G_2"/>
    <property type="match status" value="1"/>
</dbReference>
<protein>
    <submittedName>
        <fullName evidence="3">V-type ATP synthase subunit G</fullName>
    </submittedName>
</protein>
<proteinExistence type="predicted"/>
<evidence type="ECO:0000313" key="4">
    <source>
        <dbReference type="Proteomes" id="UP000186607"/>
    </source>
</evidence>
<name>A0A1U7NXJ1_9DEIO</name>
<dbReference type="Gene3D" id="1.20.5.2950">
    <property type="match status" value="1"/>
</dbReference>
<dbReference type="Proteomes" id="UP000186607">
    <property type="component" value="Unassembled WGS sequence"/>
</dbReference>
<dbReference type="OrthoDB" id="72145at2"/>
<sequence>MDVSSKVLNELAQREAALDAQIEAAREEARQVVAAAEAQAAGIMRDAEAQAKQMSAEHEQKLSAEVGQIRETAGADARTQAQATRDRAEGKLGHAVETIMRAVLP</sequence>
<keyword evidence="1" id="KW-0175">Coiled coil</keyword>
<keyword evidence="4" id="KW-1185">Reference proteome</keyword>
<feature type="compositionally biased region" description="Low complexity" evidence="2">
    <location>
        <begin position="72"/>
        <end position="83"/>
    </location>
</feature>
<evidence type="ECO:0000256" key="1">
    <source>
        <dbReference type="SAM" id="Coils"/>
    </source>
</evidence>
<accession>A0A1U7NXJ1</accession>
<dbReference type="RefSeq" id="WP_075833527.1">
    <property type="nucleotide sequence ID" value="NZ_MSTI01000093.1"/>
</dbReference>
<evidence type="ECO:0000256" key="2">
    <source>
        <dbReference type="SAM" id="MobiDB-lite"/>
    </source>
</evidence>
<feature type="region of interest" description="Disordered" evidence="2">
    <location>
        <begin position="71"/>
        <end position="91"/>
    </location>
</feature>